<dbReference type="EMBL" id="CADCWP010000015">
    <property type="protein sequence ID" value="CAA9556239.1"/>
    <property type="molecule type" value="Genomic_DNA"/>
</dbReference>
<feature type="compositionally biased region" description="Polar residues" evidence="1">
    <location>
        <begin position="383"/>
        <end position="393"/>
    </location>
</feature>
<dbReference type="PANTHER" id="PTHR35580">
    <property type="entry name" value="CELL SURFACE GLYCOPROTEIN (S-LAYER PROTEIN)-LIKE PROTEIN"/>
    <property type="match status" value="1"/>
</dbReference>
<feature type="region of interest" description="Disordered" evidence="1">
    <location>
        <begin position="361"/>
        <end position="393"/>
    </location>
</feature>
<dbReference type="PROSITE" id="PS51257">
    <property type="entry name" value="PROKAR_LIPOPROTEIN"/>
    <property type="match status" value="1"/>
</dbReference>
<evidence type="ECO:0000256" key="1">
    <source>
        <dbReference type="SAM" id="MobiDB-lite"/>
    </source>
</evidence>
<feature type="signal peptide" evidence="2">
    <location>
        <begin position="1"/>
        <end position="27"/>
    </location>
</feature>
<evidence type="ECO:0000313" key="3">
    <source>
        <dbReference type="EMBL" id="CAA9556239.1"/>
    </source>
</evidence>
<sequence>MNRFCSLVLTAAALLFMSACSTPEDLAAPTLEPQFGTVNDDIGVDVATSPTGYIYELSTESQPDPYYDAVITTHLRRYDSSGKVLWDREVLTSYAQNKNDHLIPHAVYTDKVGNAYVWISDAYSYYDEEEGYATRRYSQMYKYNAAGELVDQTPLTPHCLGSCSVDVAVDGNGFAYVARSGYMYDFGSEDYYDTVYESVVGTGRSERPSTVGTLKGITVSSSGSVYVVGTKGIARYTNGNLAWTKPGNFEDVIVSGSNLYTRYRREIRKWDGTGKQLWMRMQGGLDTMVFQDMDGDGSGNVYLSGKYDADTSDTRNMDAMVRKLSPSGSVLWTKTYGTPKYDDARGIATLSGSEIYVTGETQGSLAHTNRGGPEQRDGYLRKLSSSGNPVWTR</sequence>
<feature type="chain" id="PRO_5026675444" evidence="2">
    <location>
        <begin position="28"/>
        <end position="393"/>
    </location>
</feature>
<evidence type="ECO:0000256" key="2">
    <source>
        <dbReference type="SAM" id="SignalP"/>
    </source>
</evidence>
<name>A0A6J4UU08_9DEIN</name>
<proteinExistence type="predicted"/>
<organism evidence="3">
    <name type="scientific">uncultured Truepera sp</name>
    <dbReference type="NCBI Taxonomy" id="543023"/>
    <lineage>
        <taxon>Bacteria</taxon>
        <taxon>Thermotogati</taxon>
        <taxon>Deinococcota</taxon>
        <taxon>Deinococci</taxon>
        <taxon>Trueperales</taxon>
        <taxon>Trueperaceae</taxon>
        <taxon>Truepera</taxon>
        <taxon>environmental samples</taxon>
    </lineage>
</organism>
<dbReference type="AlphaFoldDB" id="A0A6J4UU08"/>
<protein>
    <submittedName>
        <fullName evidence="3">Uncharacterized protein</fullName>
    </submittedName>
</protein>
<dbReference type="InterPro" id="IPR052918">
    <property type="entry name" value="Motility_Chemotaxis_Reg"/>
</dbReference>
<dbReference type="SUPFAM" id="SSF63829">
    <property type="entry name" value="Calcium-dependent phosphotriesterase"/>
    <property type="match status" value="1"/>
</dbReference>
<keyword evidence="2" id="KW-0732">Signal</keyword>
<reference evidence="3" key="1">
    <citation type="submission" date="2020-02" db="EMBL/GenBank/DDBJ databases">
        <authorList>
            <person name="Meier V. D."/>
        </authorList>
    </citation>
    <scope>NUCLEOTIDE SEQUENCE</scope>
    <source>
        <strain evidence="3">AVDCRST_MAG86</strain>
    </source>
</reference>
<accession>A0A6J4UU08</accession>
<dbReference type="PANTHER" id="PTHR35580:SF1">
    <property type="entry name" value="PHYTASE-LIKE DOMAIN-CONTAINING PROTEIN"/>
    <property type="match status" value="1"/>
</dbReference>
<gene>
    <name evidence="3" type="ORF">AVDCRST_MAG86-224</name>
</gene>